<dbReference type="Proteomes" id="UP001596132">
    <property type="component" value="Unassembled WGS sequence"/>
</dbReference>
<accession>A0ABW0YBG4</accession>
<dbReference type="RefSeq" id="WP_082041659.1">
    <property type="nucleotide sequence ID" value="NZ_CDDF01000016.1"/>
</dbReference>
<dbReference type="EMBL" id="JBHSPP010000008">
    <property type="protein sequence ID" value="MFC5705918.1"/>
    <property type="molecule type" value="Genomic_DNA"/>
</dbReference>
<reference evidence="3" key="1">
    <citation type="journal article" date="2019" name="Int. J. Syst. Evol. Microbiol.">
        <title>The Global Catalogue of Microorganisms (GCM) 10K type strain sequencing project: providing services to taxonomists for standard genome sequencing and annotation.</title>
        <authorList>
            <consortium name="The Broad Institute Genomics Platform"/>
            <consortium name="The Broad Institute Genome Sequencing Center for Infectious Disease"/>
            <person name="Wu L."/>
            <person name="Ma J."/>
        </authorList>
    </citation>
    <scope>NUCLEOTIDE SEQUENCE [LARGE SCALE GENOMIC DNA]</scope>
    <source>
        <strain evidence="3">KCTC 15012</strain>
    </source>
</reference>
<organism evidence="2 3">
    <name type="scientific">Aeromonas eucrenophila</name>
    <dbReference type="NCBI Taxonomy" id="649"/>
    <lineage>
        <taxon>Bacteria</taxon>
        <taxon>Pseudomonadati</taxon>
        <taxon>Pseudomonadota</taxon>
        <taxon>Gammaproteobacteria</taxon>
        <taxon>Aeromonadales</taxon>
        <taxon>Aeromonadaceae</taxon>
        <taxon>Aeromonas</taxon>
    </lineage>
</organism>
<evidence type="ECO:0000313" key="2">
    <source>
        <dbReference type="EMBL" id="MFC5705918.1"/>
    </source>
</evidence>
<sequence>MPWTNEHIEWLQDTGNALTLTCGKQVPVYRLHHDVNDDNKMAAWAKHFRNHYCNDHQIDLLKAPGQSSSDYLITMKFPSSTIPPGPSIRAGDFAEILVADYLTYLKNYTVPRTRYDRKGVPNESTKGSDVLAFKYNQTNQANDELLVYEVKAKLSAGAKSMLQEAVDHSAKDPLRLAESLNGIKQRMIDRNELASVGMVNRFQDSVNRPYQLRFGAAAVCSDSAYDAAILEQADTTNHPHANDLELLAIQGTELMALAHTLYERAAHEI</sequence>
<evidence type="ECO:0000259" key="1">
    <source>
        <dbReference type="Pfam" id="PF08878"/>
    </source>
</evidence>
<dbReference type="InterPro" id="IPR014976">
    <property type="entry name" value="AbpA_HamA_C"/>
</dbReference>
<proteinExistence type="predicted"/>
<comment type="caution">
    <text evidence="2">The sequence shown here is derived from an EMBL/GenBank/DDBJ whole genome shotgun (WGS) entry which is preliminary data.</text>
</comment>
<evidence type="ECO:0000313" key="3">
    <source>
        <dbReference type="Proteomes" id="UP001596132"/>
    </source>
</evidence>
<keyword evidence="3" id="KW-1185">Reference proteome</keyword>
<feature type="domain" description="Anti-bacteriophage protein A/HamA C-terminal" evidence="1">
    <location>
        <begin position="9"/>
        <end position="265"/>
    </location>
</feature>
<dbReference type="Pfam" id="PF08878">
    <property type="entry name" value="HamA"/>
    <property type="match status" value="1"/>
</dbReference>
<gene>
    <name evidence="2" type="ORF">ACFPVW_07560</name>
</gene>
<name>A0ABW0YBG4_9GAMM</name>
<protein>
    <submittedName>
        <fullName evidence="2">Hachiman antiphage defense system protein HamA</fullName>
    </submittedName>
</protein>